<dbReference type="Proteomes" id="UP000184147">
    <property type="component" value="Unassembled WGS sequence"/>
</dbReference>
<evidence type="ECO:0000259" key="3">
    <source>
        <dbReference type="Pfam" id="PF12969"/>
    </source>
</evidence>
<dbReference type="RefSeq" id="WP_073361475.1">
    <property type="nucleotide sequence ID" value="NZ_FQVQ01000002.1"/>
</dbReference>
<dbReference type="STRING" id="1124188.SAMN05444377_102144"/>
<evidence type="ECO:0000313" key="4">
    <source>
        <dbReference type="EMBL" id="SHE95949.1"/>
    </source>
</evidence>
<dbReference type="Pfam" id="PF01841">
    <property type="entry name" value="Transglut_core"/>
    <property type="match status" value="1"/>
</dbReference>
<feature type="signal peptide" evidence="1">
    <location>
        <begin position="1"/>
        <end position="22"/>
    </location>
</feature>
<dbReference type="InterPro" id="IPR038765">
    <property type="entry name" value="Papain-like_cys_pep_sf"/>
</dbReference>
<dbReference type="AlphaFoldDB" id="A0A1M4XR36"/>
<organism evidence="4 5">
    <name type="scientific">Flavobacterium fontis</name>
    <dbReference type="NCBI Taxonomy" id="1124188"/>
    <lineage>
        <taxon>Bacteria</taxon>
        <taxon>Pseudomonadati</taxon>
        <taxon>Bacteroidota</taxon>
        <taxon>Flavobacteriia</taxon>
        <taxon>Flavobacteriales</taxon>
        <taxon>Flavobacteriaceae</taxon>
        <taxon>Flavobacterium</taxon>
    </lineage>
</organism>
<reference evidence="4 5" key="1">
    <citation type="submission" date="2016-11" db="EMBL/GenBank/DDBJ databases">
        <authorList>
            <person name="Jaros S."/>
            <person name="Januszkiewicz K."/>
            <person name="Wedrychowicz H."/>
        </authorList>
    </citation>
    <scope>NUCLEOTIDE SEQUENCE [LARGE SCALE GENOMIC DNA]</scope>
    <source>
        <strain evidence="4 5">DSM 25660</strain>
    </source>
</reference>
<dbReference type="OrthoDB" id="98874at2"/>
<keyword evidence="5" id="KW-1185">Reference proteome</keyword>
<dbReference type="Gene3D" id="3.10.620.30">
    <property type="match status" value="1"/>
</dbReference>
<dbReference type="EMBL" id="FQVQ01000002">
    <property type="protein sequence ID" value="SHE95949.1"/>
    <property type="molecule type" value="Genomic_DNA"/>
</dbReference>
<dbReference type="Gene3D" id="2.60.40.3140">
    <property type="match status" value="1"/>
</dbReference>
<dbReference type="InterPro" id="IPR024618">
    <property type="entry name" value="DUF3857"/>
</dbReference>
<feature type="chain" id="PRO_5012386533" evidence="1">
    <location>
        <begin position="23"/>
        <end position="669"/>
    </location>
</feature>
<name>A0A1M4XR36_9FLAO</name>
<keyword evidence="1" id="KW-0732">Signal</keyword>
<dbReference type="Pfam" id="PF12969">
    <property type="entry name" value="DUF3857"/>
    <property type="match status" value="1"/>
</dbReference>
<dbReference type="InterPro" id="IPR002931">
    <property type="entry name" value="Transglutaminase-like"/>
</dbReference>
<gene>
    <name evidence="4" type="ORF">SAMN05444377_102144</name>
</gene>
<protein>
    <submittedName>
        <fullName evidence="4">Transglutaminase-like superfamily protein</fullName>
    </submittedName>
</protein>
<evidence type="ECO:0000313" key="5">
    <source>
        <dbReference type="Proteomes" id="UP000184147"/>
    </source>
</evidence>
<feature type="domain" description="Transglutaminase-like" evidence="2">
    <location>
        <begin position="318"/>
        <end position="393"/>
    </location>
</feature>
<evidence type="ECO:0000256" key="1">
    <source>
        <dbReference type="SAM" id="SignalP"/>
    </source>
</evidence>
<feature type="domain" description="DUF3857" evidence="3">
    <location>
        <begin position="74"/>
        <end position="193"/>
    </location>
</feature>
<dbReference type="Gene3D" id="2.60.120.1130">
    <property type="match status" value="1"/>
</dbReference>
<accession>A0A1M4XR36</accession>
<dbReference type="SUPFAM" id="SSF54001">
    <property type="entry name" value="Cysteine proteinases"/>
    <property type="match status" value="1"/>
</dbReference>
<evidence type="ECO:0000259" key="2">
    <source>
        <dbReference type="Pfam" id="PF01841"/>
    </source>
</evidence>
<proteinExistence type="predicted"/>
<sequence length="669" mass="77405">MRRLYLKKYSAVLLFLSFTALCFGQKFELNEVTKQELEERSCSVDSSASAAYLFTTCALRFDYSAENGFSYIAEYKQKIKIYKTEGLRWADVKIPYYVGYKKLNKDRIVNLKAYSYNLEEGKVKKQKVTSSGVLLEKTNEFWETKLITFPGVKPGSIIELTYEIRSEDIQTIDLFQYQFDIPVRKAYLKMELPLLYTYKIIRSGFVDIPMQSNYGDGSINYSAYIEGTRAKRDYILNFKTAVYELEQWDVPALKNEPFTANRNDYYAKISLELESVQFPEEPQKKIAVTWDDVVKTVFSNPSFGGELQKTSYFLSDLDRIVQKEMDARTKTLAIFEWVKKQIAWNGKMGYNTSQSLEEAYNKRNGNVADVNLTLTAMLTQAGIDAHPVLLSTRENGFVSFPSYSKFNYVITAVNLDGEQLLLDATQKAGKTTLLPVHALNEKGRLIRKNGTSEEVSLTPKTPSISFYNIQVNWQEDKGLIGDCVAQFTNYDCWDVMADSQRMDKDTWIRNRENKFKNIVINKHDIQNKSEEAVAKEIFSFETDKFVEKIGEKWYVDPLLFNTHTIPWFTAENRQYPVNFTYPKREMTTVIFSYPAEFQLESAPVDKVFKMSNDTGSFRFFIERKPNQLVITTTLSLNKSEIPAEQYLELKEFFTLVVAKETEKIVLVKK</sequence>